<dbReference type="OrthoDB" id="2013972at2759"/>
<comment type="catalytic activity">
    <reaction evidence="9">
        <text>L-methionyl-[protein] + S-adenosyl-L-methionine = S-methyl-L-methionyl-[protein] + S-adenosyl-L-homocysteine</text>
        <dbReference type="Rhea" id="RHEA:60560"/>
        <dbReference type="Rhea" id="RHEA-COMP:12313"/>
        <dbReference type="Rhea" id="RHEA-COMP:15592"/>
        <dbReference type="ChEBI" id="CHEBI:16044"/>
        <dbReference type="ChEBI" id="CHEBI:57856"/>
        <dbReference type="ChEBI" id="CHEBI:59789"/>
        <dbReference type="ChEBI" id="CHEBI:142742"/>
    </reaction>
    <physiologicalReaction direction="left-to-right" evidence="9">
        <dbReference type="Rhea" id="RHEA:60561"/>
    </physiologicalReaction>
</comment>
<evidence type="ECO:0000313" key="10">
    <source>
        <dbReference type="EMBL" id="KAF2662629.1"/>
    </source>
</evidence>
<dbReference type="CDD" id="cd02440">
    <property type="entry name" value="AdoMet_MTases"/>
    <property type="match status" value="1"/>
</dbReference>
<evidence type="ECO:0000256" key="1">
    <source>
        <dbReference type="ARBA" id="ARBA00004123"/>
    </source>
</evidence>
<dbReference type="PANTHER" id="PTHR43591:SF30">
    <property type="entry name" value="PROTEIN-METHIONINE METHYLTRANSFERASE LAEA"/>
    <property type="match status" value="1"/>
</dbReference>
<evidence type="ECO:0000256" key="7">
    <source>
        <dbReference type="ARBA" id="ARBA00023242"/>
    </source>
</evidence>
<evidence type="ECO:0000256" key="5">
    <source>
        <dbReference type="ARBA" id="ARBA00023015"/>
    </source>
</evidence>
<dbReference type="SUPFAM" id="SSF53335">
    <property type="entry name" value="S-adenosyl-L-methionine-dependent methyltransferases"/>
    <property type="match status" value="1"/>
</dbReference>
<dbReference type="Pfam" id="PF13489">
    <property type="entry name" value="Methyltransf_23"/>
    <property type="match status" value="1"/>
</dbReference>
<keyword evidence="7" id="KW-0539">Nucleus</keyword>
<name>A0A6A6TRD8_9PLEO</name>
<dbReference type="GO" id="GO:0008168">
    <property type="term" value="F:methyltransferase activity"/>
    <property type="evidence" value="ECO:0007669"/>
    <property type="project" value="UniProtKB-KW"/>
</dbReference>
<dbReference type="GO" id="GO:0032259">
    <property type="term" value="P:methylation"/>
    <property type="evidence" value="ECO:0007669"/>
    <property type="project" value="UniProtKB-KW"/>
</dbReference>
<evidence type="ECO:0000313" key="11">
    <source>
        <dbReference type="Proteomes" id="UP000799324"/>
    </source>
</evidence>
<dbReference type="EMBL" id="MU004289">
    <property type="protein sequence ID" value="KAF2662629.1"/>
    <property type="molecule type" value="Genomic_DNA"/>
</dbReference>
<protein>
    <submittedName>
        <fullName evidence="10">LaeA-like protein</fullName>
    </submittedName>
</protein>
<evidence type="ECO:0000256" key="9">
    <source>
        <dbReference type="ARBA" id="ARBA00047870"/>
    </source>
</evidence>
<comment type="similarity">
    <text evidence="8">Belongs to the methyltransferase superfamily. LaeA methyltransferase family.</text>
</comment>
<keyword evidence="11" id="KW-1185">Reference proteome</keyword>
<dbReference type="InterPro" id="IPR029063">
    <property type="entry name" value="SAM-dependent_MTases_sf"/>
</dbReference>
<evidence type="ECO:0000256" key="6">
    <source>
        <dbReference type="ARBA" id="ARBA00023163"/>
    </source>
</evidence>
<accession>A0A6A6TRD8</accession>
<keyword evidence="4" id="KW-0949">S-adenosyl-L-methionine</keyword>
<sequence length="279" mass="32508">MYMYPCDEPEKDRMDIYHKLFLVARRDNLHTAPVPLNANYGQPRILDLGCGTGIWAIDMADQYLHAEVLGMDLVNIQPEKIPPNLRFRVPRDYESLWSLGEESFDLIHLRLACGSVCSWPDLYQKIFAHLKPGQGWIEHVEIDLKPRCADQTLAPDSAVVRWYDYLADATQRVDRPIAYNPDTRQLLENAGFIDIHEEVVRAPYNSWPNDPHQKEIGRWYNLGLTEGLEALSIAPFTRVNRWDPHEHVKPLIEAVRQQICNRKVHAYNNIHVWRARRPQ</sequence>
<evidence type="ECO:0000256" key="4">
    <source>
        <dbReference type="ARBA" id="ARBA00022691"/>
    </source>
</evidence>
<dbReference type="PANTHER" id="PTHR43591">
    <property type="entry name" value="METHYLTRANSFERASE"/>
    <property type="match status" value="1"/>
</dbReference>
<dbReference type="Proteomes" id="UP000799324">
    <property type="component" value="Unassembled WGS sequence"/>
</dbReference>
<gene>
    <name evidence="10" type="ORF">K491DRAFT_186982</name>
</gene>
<evidence type="ECO:0000256" key="3">
    <source>
        <dbReference type="ARBA" id="ARBA00022679"/>
    </source>
</evidence>
<evidence type="ECO:0000256" key="8">
    <source>
        <dbReference type="ARBA" id="ARBA00038158"/>
    </source>
</evidence>
<dbReference type="AlphaFoldDB" id="A0A6A6TRD8"/>
<keyword evidence="6" id="KW-0804">Transcription</keyword>
<keyword evidence="5" id="KW-0805">Transcription regulation</keyword>
<keyword evidence="2" id="KW-0489">Methyltransferase</keyword>
<evidence type="ECO:0000256" key="2">
    <source>
        <dbReference type="ARBA" id="ARBA00022603"/>
    </source>
</evidence>
<proteinExistence type="inferred from homology"/>
<keyword evidence="3" id="KW-0808">Transferase</keyword>
<dbReference type="GO" id="GO:0005634">
    <property type="term" value="C:nucleus"/>
    <property type="evidence" value="ECO:0007669"/>
    <property type="project" value="UniProtKB-SubCell"/>
</dbReference>
<dbReference type="Gene3D" id="3.40.50.150">
    <property type="entry name" value="Vaccinia Virus protein VP39"/>
    <property type="match status" value="1"/>
</dbReference>
<comment type="subcellular location">
    <subcellularLocation>
        <location evidence="1">Nucleus</location>
    </subcellularLocation>
</comment>
<reference evidence="10" key="1">
    <citation type="journal article" date="2020" name="Stud. Mycol.">
        <title>101 Dothideomycetes genomes: a test case for predicting lifestyles and emergence of pathogens.</title>
        <authorList>
            <person name="Haridas S."/>
            <person name="Albert R."/>
            <person name="Binder M."/>
            <person name="Bloem J."/>
            <person name="Labutti K."/>
            <person name="Salamov A."/>
            <person name="Andreopoulos B."/>
            <person name="Baker S."/>
            <person name="Barry K."/>
            <person name="Bills G."/>
            <person name="Bluhm B."/>
            <person name="Cannon C."/>
            <person name="Castanera R."/>
            <person name="Culley D."/>
            <person name="Daum C."/>
            <person name="Ezra D."/>
            <person name="Gonzalez J."/>
            <person name="Henrissat B."/>
            <person name="Kuo A."/>
            <person name="Liang C."/>
            <person name="Lipzen A."/>
            <person name="Lutzoni F."/>
            <person name="Magnuson J."/>
            <person name="Mondo S."/>
            <person name="Nolan M."/>
            <person name="Ohm R."/>
            <person name="Pangilinan J."/>
            <person name="Park H.-J."/>
            <person name="Ramirez L."/>
            <person name="Alfaro M."/>
            <person name="Sun H."/>
            <person name="Tritt A."/>
            <person name="Yoshinaga Y."/>
            <person name="Zwiers L.-H."/>
            <person name="Turgeon B."/>
            <person name="Goodwin S."/>
            <person name="Spatafora J."/>
            <person name="Crous P."/>
            <person name="Grigoriev I."/>
        </authorList>
    </citation>
    <scope>NUCLEOTIDE SEQUENCE</scope>
    <source>
        <strain evidence="10">CBS 122681</strain>
    </source>
</reference>
<organism evidence="10 11">
    <name type="scientific">Lophiostoma macrostomum CBS 122681</name>
    <dbReference type="NCBI Taxonomy" id="1314788"/>
    <lineage>
        <taxon>Eukaryota</taxon>
        <taxon>Fungi</taxon>
        <taxon>Dikarya</taxon>
        <taxon>Ascomycota</taxon>
        <taxon>Pezizomycotina</taxon>
        <taxon>Dothideomycetes</taxon>
        <taxon>Pleosporomycetidae</taxon>
        <taxon>Pleosporales</taxon>
        <taxon>Lophiostomataceae</taxon>
        <taxon>Lophiostoma</taxon>
    </lineage>
</organism>